<dbReference type="InterPro" id="IPR001331">
    <property type="entry name" value="GDS_CDC24_CS"/>
</dbReference>
<feature type="compositionally biased region" description="Pro residues" evidence="1">
    <location>
        <begin position="504"/>
        <end position="515"/>
    </location>
</feature>
<feature type="domain" description="DH" evidence="3">
    <location>
        <begin position="5"/>
        <end position="181"/>
    </location>
</feature>
<dbReference type="GO" id="GO:0005085">
    <property type="term" value="F:guanyl-nucleotide exchange factor activity"/>
    <property type="evidence" value="ECO:0007669"/>
    <property type="project" value="InterPro"/>
</dbReference>
<proteinExistence type="predicted"/>
<dbReference type="GO" id="GO:0005737">
    <property type="term" value="C:cytoplasm"/>
    <property type="evidence" value="ECO:0007669"/>
    <property type="project" value="TreeGrafter"/>
</dbReference>
<dbReference type="PANTHER" id="PTHR12673:SF159">
    <property type="entry name" value="LD03170P"/>
    <property type="match status" value="1"/>
</dbReference>
<dbReference type="EMBL" id="JAHLQT010018361">
    <property type="protein sequence ID" value="KAG7169130.1"/>
    <property type="molecule type" value="Genomic_DNA"/>
</dbReference>
<dbReference type="SMART" id="SM00325">
    <property type="entry name" value="RhoGEF"/>
    <property type="match status" value="1"/>
</dbReference>
<feature type="region of interest" description="Disordered" evidence="1">
    <location>
        <begin position="425"/>
        <end position="515"/>
    </location>
</feature>
<evidence type="ECO:0000259" key="3">
    <source>
        <dbReference type="PROSITE" id="PS50010"/>
    </source>
</evidence>
<reference evidence="4" key="1">
    <citation type="journal article" date="2021" name="Sci. Adv.">
        <title>The American lobster genome reveals insights on longevity, neural, and immune adaptations.</title>
        <authorList>
            <person name="Polinski J.M."/>
            <person name="Zimin A.V."/>
            <person name="Clark K.F."/>
            <person name="Kohn A.B."/>
            <person name="Sadowski N."/>
            <person name="Timp W."/>
            <person name="Ptitsyn A."/>
            <person name="Khanna P."/>
            <person name="Romanova D.Y."/>
            <person name="Williams P."/>
            <person name="Greenwood S.J."/>
            <person name="Moroz L.L."/>
            <person name="Walt D.R."/>
            <person name="Bodnar A.G."/>
        </authorList>
    </citation>
    <scope>NUCLEOTIDE SEQUENCE</scope>
    <source>
        <strain evidence="4">GMGI-L3</strain>
    </source>
</reference>
<dbReference type="Pfam" id="PF00621">
    <property type="entry name" value="RhoGEF"/>
    <property type="match status" value="1"/>
</dbReference>
<protein>
    <submittedName>
        <fullName evidence="4">Protein tag-52-like</fullName>
    </submittedName>
</protein>
<dbReference type="Proteomes" id="UP000747542">
    <property type="component" value="Unassembled WGS sequence"/>
</dbReference>
<evidence type="ECO:0000256" key="1">
    <source>
        <dbReference type="SAM" id="MobiDB-lite"/>
    </source>
</evidence>
<accession>A0A8J5MYE8</accession>
<keyword evidence="5" id="KW-1185">Reference proteome</keyword>
<organism evidence="4 5">
    <name type="scientific">Homarus americanus</name>
    <name type="common">American lobster</name>
    <dbReference type="NCBI Taxonomy" id="6706"/>
    <lineage>
        <taxon>Eukaryota</taxon>
        <taxon>Metazoa</taxon>
        <taxon>Ecdysozoa</taxon>
        <taxon>Arthropoda</taxon>
        <taxon>Crustacea</taxon>
        <taxon>Multicrustacea</taxon>
        <taxon>Malacostraca</taxon>
        <taxon>Eumalacostraca</taxon>
        <taxon>Eucarida</taxon>
        <taxon>Decapoda</taxon>
        <taxon>Pleocyemata</taxon>
        <taxon>Astacidea</taxon>
        <taxon>Nephropoidea</taxon>
        <taxon>Nephropidae</taxon>
        <taxon>Homarus</taxon>
    </lineage>
</organism>
<evidence type="ECO:0000259" key="2">
    <source>
        <dbReference type="PROSITE" id="PS50003"/>
    </source>
</evidence>
<dbReference type="PROSITE" id="PS50010">
    <property type="entry name" value="DH_2"/>
    <property type="match status" value="1"/>
</dbReference>
<evidence type="ECO:0000313" key="5">
    <source>
        <dbReference type="Proteomes" id="UP000747542"/>
    </source>
</evidence>
<feature type="compositionally biased region" description="Basic and acidic residues" evidence="1">
    <location>
        <begin position="437"/>
        <end position="449"/>
    </location>
</feature>
<name>A0A8J5MYE8_HOMAM</name>
<dbReference type="PANTHER" id="PTHR12673">
    <property type="entry name" value="FACIOGENITAL DYSPLASIA PROTEIN"/>
    <property type="match status" value="1"/>
</dbReference>
<dbReference type="SMART" id="SM00233">
    <property type="entry name" value="PH"/>
    <property type="match status" value="1"/>
</dbReference>
<dbReference type="PROSITE" id="PS00741">
    <property type="entry name" value="DH_1"/>
    <property type="match status" value="1"/>
</dbReference>
<sequence length="515" mass="57994">MNESLRSKVVQEIVLTEETYLKQLHTLDTYFARPCLEKCLLPGDIHAAIFGELAALRHMNEELYKALASENENVGAAFLHLAPFLKVYSSYAKNYQQAINLLLEWERRSDKLRSWLTGTESRPEVQAKLPSLLITPVQRIPRYRLLLGELLRHTPDDHPHHSSIEKAVGEVGEVAEHINRSISKAENLQRMLMIQRAFKRTLPSIIAPGRHLLKEGVLHKVSRNGNNSQPRLFFLFTDILLYTTLPTASLASISSTSSGDVLDVDYKPRSLECCCLLPLRHCSIISVLGSGQQGLFRVKCESEDMLLYSRDKTAGGEWVSMLTEAVTQAVNKRKTLRKDSSSRKPLRRPALRKLTIKGDPDHLIALKVTKPQDENSGGVVEASRLPVPESPKIVKGKAAFKKTERSPTSLMAQLLQVQECLTPPKSWLSPGKKHKAADRNNEQEMDGKFKRPRSVFDSPETTKDKVNKSRRPLSFMQNFSGEKKTEENAAGVTRGQPFSYSPRYTPPYKPSPLAR</sequence>
<evidence type="ECO:0000313" key="4">
    <source>
        <dbReference type="EMBL" id="KAG7169130.1"/>
    </source>
</evidence>
<feature type="domain" description="PH" evidence="2">
    <location>
        <begin position="211"/>
        <end position="327"/>
    </location>
</feature>
<gene>
    <name evidence="4" type="primary">tag-52-L</name>
    <name evidence="4" type="ORF">Hamer_G022668</name>
</gene>
<dbReference type="GO" id="GO:0035556">
    <property type="term" value="P:intracellular signal transduction"/>
    <property type="evidence" value="ECO:0007669"/>
    <property type="project" value="InterPro"/>
</dbReference>
<dbReference type="InterPro" id="IPR001849">
    <property type="entry name" value="PH_domain"/>
</dbReference>
<dbReference type="PROSITE" id="PS50003">
    <property type="entry name" value="PH_DOMAIN"/>
    <property type="match status" value="1"/>
</dbReference>
<dbReference type="AlphaFoldDB" id="A0A8J5MYE8"/>
<dbReference type="InterPro" id="IPR051092">
    <property type="entry name" value="FYVE_RhoGEF_PH"/>
</dbReference>
<comment type="caution">
    <text evidence="4">The sequence shown here is derived from an EMBL/GenBank/DDBJ whole genome shotgun (WGS) entry which is preliminary data.</text>
</comment>
<dbReference type="OrthoDB" id="245697at2759"/>
<dbReference type="CDD" id="cd00160">
    <property type="entry name" value="RhoGEF"/>
    <property type="match status" value="1"/>
</dbReference>
<dbReference type="InterPro" id="IPR000219">
    <property type="entry name" value="DH_dom"/>
</dbReference>